<organism evidence="15 16">
    <name type="scientific">Acrobeloides nanus</name>
    <dbReference type="NCBI Taxonomy" id="290746"/>
    <lineage>
        <taxon>Eukaryota</taxon>
        <taxon>Metazoa</taxon>
        <taxon>Ecdysozoa</taxon>
        <taxon>Nematoda</taxon>
        <taxon>Chromadorea</taxon>
        <taxon>Rhabditida</taxon>
        <taxon>Tylenchina</taxon>
        <taxon>Cephalobomorpha</taxon>
        <taxon>Cephaloboidea</taxon>
        <taxon>Cephalobidae</taxon>
        <taxon>Acrobeloides</taxon>
    </lineage>
</organism>
<protein>
    <recommendedName>
        <fullName evidence="2">histone acetyltransferase</fullName>
        <ecNumber evidence="2">2.3.1.48</ecNumber>
    </recommendedName>
</protein>
<evidence type="ECO:0000256" key="4">
    <source>
        <dbReference type="ARBA" id="ARBA00022723"/>
    </source>
</evidence>
<keyword evidence="4 12" id="KW-0479">Metal-binding</keyword>
<dbReference type="PANTHER" id="PTHR13808">
    <property type="entry name" value="CBP/P300-RELATED"/>
    <property type="match status" value="1"/>
</dbReference>
<dbReference type="InterPro" id="IPR035898">
    <property type="entry name" value="TAZ_dom_sf"/>
</dbReference>
<evidence type="ECO:0000256" key="5">
    <source>
        <dbReference type="ARBA" id="ARBA00022771"/>
    </source>
</evidence>
<keyword evidence="5 12" id="KW-0863">Zinc-finger</keyword>
<dbReference type="SUPFAM" id="SSF57933">
    <property type="entry name" value="TAZ domain"/>
    <property type="match status" value="1"/>
</dbReference>
<dbReference type="AlphaFoldDB" id="A0A914E0A1"/>
<dbReference type="SMART" id="SM00551">
    <property type="entry name" value="ZnF_TAZ"/>
    <property type="match status" value="1"/>
</dbReference>
<feature type="region of interest" description="Disordered" evidence="13">
    <location>
        <begin position="128"/>
        <end position="181"/>
    </location>
</feature>
<evidence type="ECO:0000313" key="15">
    <source>
        <dbReference type="Proteomes" id="UP000887540"/>
    </source>
</evidence>
<dbReference type="GO" id="GO:0003713">
    <property type="term" value="F:transcription coactivator activity"/>
    <property type="evidence" value="ECO:0007669"/>
    <property type="project" value="TreeGrafter"/>
</dbReference>
<evidence type="ECO:0000256" key="8">
    <source>
        <dbReference type="ARBA" id="ARBA00023015"/>
    </source>
</evidence>
<keyword evidence="7" id="KW-0156">Chromatin regulator</keyword>
<evidence type="ECO:0000256" key="12">
    <source>
        <dbReference type="PROSITE-ProRule" id="PRU00203"/>
    </source>
</evidence>
<reference evidence="16" key="1">
    <citation type="submission" date="2022-11" db="UniProtKB">
        <authorList>
            <consortium name="WormBaseParasite"/>
        </authorList>
    </citation>
    <scope>IDENTIFICATION</scope>
</reference>
<keyword evidence="6 12" id="KW-0862">Zinc</keyword>
<keyword evidence="9" id="KW-0804">Transcription</keyword>
<evidence type="ECO:0000256" key="13">
    <source>
        <dbReference type="SAM" id="MobiDB-lite"/>
    </source>
</evidence>
<feature type="domain" description="TAZ-type" evidence="14">
    <location>
        <begin position="39"/>
        <end position="120"/>
    </location>
</feature>
<dbReference type="Proteomes" id="UP000887540">
    <property type="component" value="Unplaced"/>
</dbReference>
<dbReference type="GO" id="GO:0031490">
    <property type="term" value="F:chromatin DNA binding"/>
    <property type="evidence" value="ECO:0007669"/>
    <property type="project" value="TreeGrafter"/>
</dbReference>
<evidence type="ECO:0000256" key="3">
    <source>
        <dbReference type="ARBA" id="ARBA00022679"/>
    </source>
</evidence>
<evidence type="ECO:0000256" key="10">
    <source>
        <dbReference type="ARBA" id="ARBA00023242"/>
    </source>
</evidence>
<proteinExistence type="predicted"/>
<dbReference type="GO" id="GO:0045944">
    <property type="term" value="P:positive regulation of transcription by RNA polymerase II"/>
    <property type="evidence" value="ECO:0007669"/>
    <property type="project" value="TreeGrafter"/>
</dbReference>
<evidence type="ECO:0000256" key="6">
    <source>
        <dbReference type="ARBA" id="ARBA00022833"/>
    </source>
</evidence>
<dbReference type="GO" id="GO:0000123">
    <property type="term" value="C:histone acetyltransferase complex"/>
    <property type="evidence" value="ECO:0007669"/>
    <property type="project" value="TreeGrafter"/>
</dbReference>
<feature type="zinc finger region" description="TAZ-type" evidence="12">
    <location>
        <begin position="39"/>
        <end position="120"/>
    </location>
</feature>
<evidence type="ECO:0000256" key="11">
    <source>
        <dbReference type="ARBA" id="ARBA00048017"/>
    </source>
</evidence>
<keyword evidence="15" id="KW-1185">Reference proteome</keyword>
<feature type="region of interest" description="Disordered" evidence="13">
    <location>
        <begin position="17"/>
        <end position="41"/>
    </location>
</feature>
<sequence length="181" mass="21244">MDNEDLLSYKLQFIDETEGGDGERKDSIDVSDSKNSESANMKNESVQRCNQTLIHTCHCRNATCRLNTCHRMKKVLTHTKLCRKRQQINCPVCKQLIALCYYHAKRCNQQQCPVPFCSNTRQKLQEKKQNRRADKLTVQPQDNAQDQMEQQVQGNEVMYQDPQMRQWSENQSVQQQSLFQQ</sequence>
<dbReference type="GO" id="GO:0008270">
    <property type="term" value="F:zinc ion binding"/>
    <property type="evidence" value="ECO:0007669"/>
    <property type="project" value="UniProtKB-KW"/>
</dbReference>
<evidence type="ECO:0000256" key="1">
    <source>
        <dbReference type="ARBA" id="ARBA00004123"/>
    </source>
</evidence>
<name>A0A914E0A1_9BILA</name>
<keyword evidence="3" id="KW-0808">Transferase</keyword>
<dbReference type="WBParaSite" id="ACRNAN_scaffold492.g26843.t1">
    <property type="protein sequence ID" value="ACRNAN_scaffold492.g26843.t1"/>
    <property type="gene ID" value="ACRNAN_scaffold492.g26843"/>
</dbReference>
<evidence type="ECO:0000256" key="7">
    <source>
        <dbReference type="ARBA" id="ARBA00022853"/>
    </source>
</evidence>
<evidence type="ECO:0000256" key="9">
    <source>
        <dbReference type="ARBA" id="ARBA00023163"/>
    </source>
</evidence>
<feature type="compositionally biased region" description="Polar residues" evidence="13">
    <location>
        <begin position="138"/>
        <end position="154"/>
    </location>
</feature>
<dbReference type="InterPro" id="IPR000197">
    <property type="entry name" value="Znf_TAZ"/>
</dbReference>
<evidence type="ECO:0000313" key="16">
    <source>
        <dbReference type="WBParaSite" id="ACRNAN_scaffold492.g26843.t1"/>
    </source>
</evidence>
<evidence type="ECO:0000256" key="2">
    <source>
        <dbReference type="ARBA" id="ARBA00013184"/>
    </source>
</evidence>
<dbReference type="EC" id="2.3.1.48" evidence="2"/>
<keyword evidence="8" id="KW-0805">Transcription regulation</keyword>
<comment type="catalytic activity">
    <reaction evidence="11">
        <text>L-lysyl-[protein] + acetyl-CoA = N(6)-acetyl-L-lysyl-[protein] + CoA + H(+)</text>
        <dbReference type="Rhea" id="RHEA:45948"/>
        <dbReference type="Rhea" id="RHEA-COMP:9752"/>
        <dbReference type="Rhea" id="RHEA-COMP:10731"/>
        <dbReference type="ChEBI" id="CHEBI:15378"/>
        <dbReference type="ChEBI" id="CHEBI:29969"/>
        <dbReference type="ChEBI" id="CHEBI:57287"/>
        <dbReference type="ChEBI" id="CHEBI:57288"/>
        <dbReference type="ChEBI" id="CHEBI:61930"/>
        <dbReference type="EC" id="2.3.1.48"/>
    </reaction>
</comment>
<dbReference type="PANTHER" id="PTHR13808:SF1">
    <property type="entry name" value="HISTONE ACETYLTRANSFERASE"/>
    <property type="match status" value="1"/>
</dbReference>
<evidence type="ECO:0000259" key="14">
    <source>
        <dbReference type="PROSITE" id="PS50134"/>
    </source>
</evidence>
<comment type="subcellular location">
    <subcellularLocation>
        <location evidence="1">Nucleus</location>
    </subcellularLocation>
</comment>
<dbReference type="InterPro" id="IPR013178">
    <property type="entry name" value="Histone_AcTrfase_Rtt109/CBP"/>
</dbReference>
<dbReference type="GO" id="GO:0005634">
    <property type="term" value="C:nucleus"/>
    <property type="evidence" value="ECO:0007669"/>
    <property type="project" value="UniProtKB-SubCell"/>
</dbReference>
<dbReference type="Pfam" id="PF02135">
    <property type="entry name" value="zf-TAZ"/>
    <property type="match status" value="1"/>
</dbReference>
<dbReference type="PROSITE" id="PS50134">
    <property type="entry name" value="ZF_TAZ"/>
    <property type="match status" value="1"/>
</dbReference>
<dbReference type="GO" id="GO:0004402">
    <property type="term" value="F:histone acetyltransferase activity"/>
    <property type="evidence" value="ECO:0007669"/>
    <property type="project" value="InterPro"/>
</dbReference>
<feature type="compositionally biased region" description="Basic and acidic residues" evidence="13">
    <location>
        <begin position="21"/>
        <end position="35"/>
    </location>
</feature>
<dbReference type="Gene3D" id="1.20.1020.10">
    <property type="entry name" value="TAZ domain"/>
    <property type="match status" value="1"/>
</dbReference>
<accession>A0A914E0A1</accession>
<keyword evidence="10" id="KW-0539">Nucleus</keyword>
<dbReference type="GO" id="GO:0005667">
    <property type="term" value="C:transcription regulator complex"/>
    <property type="evidence" value="ECO:0007669"/>
    <property type="project" value="TreeGrafter"/>
</dbReference>
<feature type="compositionally biased region" description="Low complexity" evidence="13">
    <location>
        <begin position="171"/>
        <end position="181"/>
    </location>
</feature>